<evidence type="ECO:0000313" key="3">
    <source>
        <dbReference type="Proteomes" id="UP000319897"/>
    </source>
</evidence>
<dbReference type="AlphaFoldDB" id="A0A501XXL3"/>
<proteinExistence type="predicted"/>
<feature type="transmembrane region" description="Helical" evidence="1">
    <location>
        <begin position="75"/>
        <end position="97"/>
    </location>
</feature>
<comment type="caution">
    <text evidence="2">The sequence shown here is derived from an EMBL/GenBank/DDBJ whole genome shotgun (WGS) entry which is preliminary data.</text>
</comment>
<evidence type="ECO:0008006" key="4">
    <source>
        <dbReference type="Google" id="ProtNLM"/>
    </source>
</evidence>
<keyword evidence="1" id="KW-0472">Membrane</keyword>
<dbReference type="OrthoDB" id="7219977at2"/>
<evidence type="ECO:0000313" key="2">
    <source>
        <dbReference type="EMBL" id="TPE64844.1"/>
    </source>
</evidence>
<feature type="transmembrane region" description="Helical" evidence="1">
    <location>
        <begin position="44"/>
        <end position="69"/>
    </location>
</feature>
<name>A0A501XXL3_9SPHN</name>
<gene>
    <name evidence="2" type="ORF">FJQ54_00515</name>
</gene>
<keyword evidence="1" id="KW-1133">Transmembrane helix</keyword>
<dbReference type="Proteomes" id="UP000319897">
    <property type="component" value="Unassembled WGS sequence"/>
</dbReference>
<keyword evidence="3" id="KW-1185">Reference proteome</keyword>
<reference evidence="2 3" key="1">
    <citation type="submission" date="2019-06" db="EMBL/GenBank/DDBJ databases">
        <authorList>
            <person name="Lee I."/>
            <person name="Jang G.I."/>
            <person name="Hwang C.Y."/>
        </authorList>
    </citation>
    <scope>NUCLEOTIDE SEQUENCE [LARGE SCALE GENOMIC DNA]</scope>
    <source>
        <strain evidence="2 3">PAMC 28131</strain>
    </source>
</reference>
<keyword evidence="1" id="KW-0812">Transmembrane</keyword>
<sequence>MPFALILLAIVAVGAMCWLLFTFAVFALPLFAGVTAGAWAYGTGAGWLGAVVVGSAAAAFIFAIGHVLLTRLQPLWTRVLVALAFVAPAAVAGFYATHGIVRHAMPSEAWQLAFSLMGAIAVGGAALARLIAPTPPDRTGLHLPA</sequence>
<dbReference type="RefSeq" id="WP_140926295.1">
    <property type="nucleotide sequence ID" value="NZ_VFSU01000005.1"/>
</dbReference>
<accession>A0A501XXL3</accession>
<feature type="transmembrane region" description="Helical" evidence="1">
    <location>
        <begin position="6"/>
        <end position="32"/>
    </location>
</feature>
<evidence type="ECO:0000256" key="1">
    <source>
        <dbReference type="SAM" id="Phobius"/>
    </source>
</evidence>
<organism evidence="2 3">
    <name type="scientific">Sandaracinobacter neustonicus</name>
    <dbReference type="NCBI Taxonomy" id="1715348"/>
    <lineage>
        <taxon>Bacteria</taxon>
        <taxon>Pseudomonadati</taxon>
        <taxon>Pseudomonadota</taxon>
        <taxon>Alphaproteobacteria</taxon>
        <taxon>Sphingomonadales</taxon>
        <taxon>Sphingosinicellaceae</taxon>
        <taxon>Sandaracinobacter</taxon>
    </lineage>
</organism>
<feature type="transmembrane region" description="Helical" evidence="1">
    <location>
        <begin position="109"/>
        <end position="132"/>
    </location>
</feature>
<dbReference type="EMBL" id="VFSU01000005">
    <property type="protein sequence ID" value="TPE64844.1"/>
    <property type="molecule type" value="Genomic_DNA"/>
</dbReference>
<protein>
    <recommendedName>
        <fullName evidence="4">DUF4175 domain-containing protein</fullName>
    </recommendedName>
</protein>